<name>A0A1F6D8J9_9BACT</name>
<dbReference type="AlphaFoldDB" id="A0A1F6D8J9"/>
<accession>A0A1F6D8J9</accession>
<evidence type="ECO:0000313" key="1">
    <source>
        <dbReference type="EMBL" id="OGG57726.1"/>
    </source>
</evidence>
<proteinExistence type="predicted"/>
<organism evidence="1 2">
    <name type="scientific">Candidatus Kaiserbacteria bacterium RIFCSPHIGHO2_01_FULL_55_17</name>
    <dbReference type="NCBI Taxonomy" id="1798484"/>
    <lineage>
        <taxon>Bacteria</taxon>
        <taxon>Candidatus Kaiseribacteriota</taxon>
    </lineage>
</organism>
<reference evidence="1 2" key="1">
    <citation type="journal article" date="2016" name="Nat. Commun.">
        <title>Thousands of microbial genomes shed light on interconnected biogeochemical processes in an aquifer system.</title>
        <authorList>
            <person name="Anantharaman K."/>
            <person name="Brown C.T."/>
            <person name="Hug L.A."/>
            <person name="Sharon I."/>
            <person name="Castelle C.J."/>
            <person name="Probst A.J."/>
            <person name="Thomas B.C."/>
            <person name="Singh A."/>
            <person name="Wilkins M.J."/>
            <person name="Karaoz U."/>
            <person name="Brodie E.L."/>
            <person name="Williams K.H."/>
            <person name="Hubbard S.S."/>
            <person name="Banfield J.F."/>
        </authorList>
    </citation>
    <scope>NUCLEOTIDE SEQUENCE [LARGE SCALE GENOMIC DNA]</scope>
</reference>
<evidence type="ECO:0000313" key="2">
    <source>
        <dbReference type="Proteomes" id="UP000177958"/>
    </source>
</evidence>
<sequence>MANSTKEPKKEKFDFETMKAAAAHKDPAVRKQAFIEYFERFQEFPSYLFDNQSKIDENLYQTMQDLLKDPATTKEMHKGIEALLDRLPS</sequence>
<comment type="caution">
    <text evidence="1">The sequence shown here is derived from an EMBL/GenBank/DDBJ whole genome shotgun (WGS) entry which is preliminary data.</text>
</comment>
<dbReference type="Proteomes" id="UP000177958">
    <property type="component" value="Unassembled WGS sequence"/>
</dbReference>
<protein>
    <submittedName>
        <fullName evidence="1">Uncharacterized protein</fullName>
    </submittedName>
</protein>
<gene>
    <name evidence="1" type="ORF">A2853_02765</name>
</gene>
<dbReference type="EMBL" id="MFKX01000014">
    <property type="protein sequence ID" value="OGG57726.1"/>
    <property type="molecule type" value="Genomic_DNA"/>
</dbReference>